<accession>A0A1M7MUK7</accession>
<dbReference type="Proteomes" id="UP000184038">
    <property type="component" value="Unassembled WGS sequence"/>
</dbReference>
<name>A0A1M7MUK7_9FIRM</name>
<dbReference type="InterPro" id="IPR004360">
    <property type="entry name" value="Glyas_Fos-R_dOase_dom"/>
</dbReference>
<dbReference type="RefSeq" id="WP_073290728.1">
    <property type="nucleotide sequence ID" value="NZ_FRCP01000023.1"/>
</dbReference>
<dbReference type="PANTHER" id="PTHR36437">
    <property type="entry name" value="GLYOXALASE/BLEOMYCIN RESISTANCE PROTEIN/DIOXYGENASE"/>
    <property type="match status" value="1"/>
</dbReference>
<feature type="domain" description="VOC" evidence="1">
    <location>
        <begin position="4"/>
        <end position="125"/>
    </location>
</feature>
<dbReference type="PROSITE" id="PS51819">
    <property type="entry name" value="VOC"/>
    <property type="match status" value="1"/>
</dbReference>
<dbReference type="AlphaFoldDB" id="A0A1M7MUK7"/>
<keyword evidence="3" id="KW-1185">Reference proteome</keyword>
<reference evidence="2 3" key="1">
    <citation type="submission" date="2016-11" db="EMBL/GenBank/DDBJ databases">
        <authorList>
            <person name="Jaros S."/>
            <person name="Januszkiewicz K."/>
            <person name="Wedrychowicz H."/>
        </authorList>
    </citation>
    <scope>NUCLEOTIDE SEQUENCE [LARGE SCALE GENOMIC DNA]</scope>
    <source>
        <strain evidence="2 3">DSM 15930</strain>
    </source>
</reference>
<evidence type="ECO:0000259" key="1">
    <source>
        <dbReference type="PROSITE" id="PS51819"/>
    </source>
</evidence>
<dbReference type="PANTHER" id="PTHR36437:SF2">
    <property type="entry name" value="GLYOXALASE_BLEOMYCIN RESISTANCE PROTEIN_DIOXYGENASE"/>
    <property type="match status" value="1"/>
</dbReference>
<organism evidence="2 3">
    <name type="scientific">Anaerosporobacter mobilis DSM 15930</name>
    <dbReference type="NCBI Taxonomy" id="1120996"/>
    <lineage>
        <taxon>Bacteria</taxon>
        <taxon>Bacillati</taxon>
        <taxon>Bacillota</taxon>
        <taxon>Clostridia</taxon>
        <taxon>Lachnospirales</taxon>
        <taxon>Lachnospiraceae</taxon>
        <taxon>Anaerosporobacter</taxon>
    </lineage>
</organism>
<proteinExistence type="predicted"/>
<dbReference type="InterPro" id="IPR029068">
    <property type="entry name" value="Glyas_Bleomycin-R_OHBP_Dase"/>
</dbReference>
<dbReference type="STRING" id="1120996.SAMN02746066_04022"/>
<dbReference type="SUPFAM" id="SSF54593">
    <property type="entry name" value="Glyoxalase/Bleomycin resistance protein/Dihydroxybiphenyl dioxygenase"/>
    <property type="match status" value="1"/>
</dbReference>
<protein>
    <submittedName>
        <fullName evidence="2">Glyoxalase-like domain-containing protein</fullName>
    </submittedName>
</protein>
<dbReference type="OrthoDB" id="9803079at2"/>
<gene>
    <name evidence="2" type="ORF">SAMN02746066_04022</name>
</gene>
<dbReference type="Gene3D" id="3.10.180.10">
    <property type="entry name" value="2,3-Dihydroxybiphenyl 1,2-Dioxygenase, domain 1"/>
    <property type="match status" value="1"/>
</dbReference>
<dbReference type="InterPro" id="IPR037523">
    <property type="entry name" value="VOC_core"/>
</dbReference>
<evidence type="ECO:0000313" key="2">
    <source>
        <dbReference type="EMBL" id="SHM94787.1"/>
    </source>
</evidence>
<sequence>MIEAISKITLYVNNQAEAKSFWLDKMDFVVSFEQTMGPGMTWLEVAPSRDSKTSFVLYEKELMKKQNPNTPLTHPSVFLTTKAIETIHTTLKNKGVTVTELMVYPYGKMFTFYDQDNNPFLLRED</sequence>
<dbReference type="EMBL" id="FRCP01000023">
    <property type="protein sequence ID" value="SHM94787.1"/>
    <property type="molecule type" value="Genomic_DNA"/>
</dbReference>
<evidence type="ECO:0000313" key="3">
    <source>
        <dbReference type="Proteomes" id="UP000184038"/>
    </source>
</evidence>
<dbReference type="Pfam" id="PF00903">
    <property type="entry name" value="Glyoxalase"/>
    <property type="match status" value="1"/>
</dbReference>